<evidence type="ECO:0000313" key="1">
    <source>
        <dbReference type="EMBL" id="PTW53554.1"/>
    </source>
</evidence>
<dbReference type="AlphaFoldDB" id="A0A2T5UPW4"/>
<comment type="caution">
    <text evidence="1">The sequence shown here is derived from an EMBL/GenBank/DDBJ whole genome shotgun (WGS) entry which is preliminary data.</text>
</comment>
<dbReference type="RefSeq" id="WP_107992077.1">
    <property type="nucleotide sequence ID" value="NZ_QAYG01000016.1"/>
</dbReference>
<dbReference type="Proteomes" id="UP000244081">
    <property type="component" value="Unassembled WGS sequence"/>
</dbReference>
<organism evidence="1 2">
    <name type="scientific">Breoghania corrubedonensis</name>
    <dbReference type="NCBI Taxonomy" id="665038"/>
    <lineage>
        <taxon>Bacteria</taxon>
        <taxon>Pseudomonadati</taxon>
        <taxon>Pseudomonadota</taxon>
        <taxon>Alphaproteobacteria</taxon>
        <taxon>Hyphomicrobiales</taxon>
        <taxon>Stappiaceae</taxon>
        <taxon>Breoghania</taxon>
    </lineage>
</organism>
<gene>
    <name evidence="1" type="ORF">C8N35_1169</name>
</gene>
<evidence type="ECO:0000313" key="2">
    <source>
        <dbReference type="Proteomes" id="UP000244081"/>
    </source>
</evidence>
<keyword evidence="2" id="KW-1185">Reference proteome</keyword>
<reference evidence="1 2" key="1">
    <citation type="submission" date="2018-04" db="EMBL/GenBank/DDBJ databases">
        <title>Genomic Encyclopedia of Archaeal and Bacterial Type Strains, Phase II (KMG-II): from individual species to whole genera.</title>
        <authorList>
            <person name="Goeker M."/>
        </authorList>
    </citation>
    <scope>NUCLEOTIDE SEQUENCE [LARGE SCALE GENOMIC DNA]</scope>
    <source>
        <strain evidence="1 2">DSM 23382</strain>
    </source>
</reference>
<dbReference type="EMBL" id="QAYG01000016">
    <property type="protein sequence ID" value="PTW53554.1"/>
    <property type="molecule type" value="Genomic_DNA"/>
</dbReference>
<sequence length="62" mass="6764">MPIFRFSVQYRSVRSITVRAADKDAAMTKASDRMENAGQEAIAFSLIDGPEDMSPATRGARA</sequence>
<proteinExistence type="predicted"/>
<name>A0A2T5UPW4_9HYPH</name>
<accession>A0A2T5UPW4</accession>
<protein>
    <submittedName>
        <fullName evidence="1">Uncharacterized protein</fullName>
    </submittedName>
</protein>